<evidence type="ECO:0000256" key="4">
    <source>
        <dbReference type="ARBA" id="ARBA00023136"/>
    </source>
</evidence>
<accession>A0ABD5X4T4</accession>
<keyword evidence="2 5" id="KW-0812">Transmembrane</keyword>
<organism evidence="6 7">
    <name type="scientific">Halovenus rubra</name>
    <dbReference type="NCBI Taxonomy" id="869890"/>
    <lineage>
        <taxon>Archaea</taxon>
        <taxon>Methanobacteriati</taxon>
        <taxon>Methanobacteriota</taxon>
        <taxon>Stenosarchaea group</taxon>
        <taxon>Halobacteria</taxon>
        <taxon>Halobacteriales</taxon>
        <taxon>Haloarculaceae</taxon>
        <taxon>Halovenus</taxon>
    </lineage>
</organism>
<dbReference type="RefSeq" id="WP_267638308.1">
    <property type="nucleotide sequence ID" value="NZ_JAODIY010000013.1"/>
</dbReference>
<dbReference type="Pfam" id="PF01040">
    <property type="entry name" value="UbiA"/>
    <property type="match status" value="1"/>
</dbReference>
<proteinExistence type="predicted"/>
<feature type="transmembrane region" description="Helical" evidence="5">
    <location>
        <begin position="279"/>
        <end position="298"/>
    </location>
</feature>
<sequence>MRIVRTVTSYARLVRAPNLFTAPPDVLLGGALVAGAGTDIDGGVLAVLAFGSICLYAAGTTLNDYFDVAEDTRERPGRPIPAGDISQPSAFAFGLVLLVGGIAISAVAGGRWSGGIAGGLAVCILLYDGVFKGGAVGFLFMGGARGLNVLLGVSLAGPVVDQPAATLAVPAVVLTYIAAVTYLAEGETGGGNPKAIGIASGAVVLASLAVVWRVGAKPPSTAGIILSLTLAFGFLLWTGRALRRAYVTLQPSVIGSAIGTCVLAQVVLDAAFAATVTPLWGFAVLCFLLPAVGLATLFDIS</sequence>
<feature type="transmembrane region" description="Helical" evidence="5">
    <location>
        <begin position="120"/>
        <end position="144"/>
    </location>
</feature>
<protein>
    <submittedName>
        <fullName evidence="6">UbiA family prenyltransferase</fullName>
    </submittedName>
</protein>
<keyword evidence="4 5" id="KW-0472">Membrane</keyword>
<dbReference type="InterPro" id="IPR000537">
    <property type="entry name" value="UbiA_prenyltransferase"/>
</dbReference>
<reference evidence="6 7" key="1">
    <citation type="journal article" date="2014" name="Int. J. Syst. Evol. Microbiol.">
        <title>Complete genome sequence of Corynebacterium casei LMG S-19264T (=DSM 44701T), isolated from a smear-ripened cheese.</title>
        <authorList>
            <consortium name="US DOE Joint Genome Institute (JGI-PGF)"/>
            <person name="Walter F."/>
            <person name="Albersmeier A."/>
            <person name="Kalinowski J."/>
            <person name="Ruckert C."/>
        </authorList>
    </citation>
    <scope>NUCLEOTIDE SEQUENCE [LARGE SCALE GENOMIC DNA]</scope>
    <source>
        <strain evidence="6 7">CGMCC 4.7215</strain>
    </source>
</reference>
<evidence type="ECO:0000256" key="3">
    <source>
        <dbReference type="ARBA" id="ARBA00022989"/>
    </source>
</evidence>
<dbReference type="GO" id="GO:0005886">
    <property type="term" value="C:plasma membrane"/>
    <property type="evidence" value="ECO:0007669"/>
    <property type="project" value="UniProtKB-SubCell"/>
</dbReference>
<evidence type="ECO:0000256" key="5">
    <source>
        <dbReference type="SAM" id="Phobius"/>
    </source>
</evidence>
<feature type="transmembrane region" description="Helical" evidence="5">
    <location>
        <begin position="164"/>
        <end position="184"/>
    </location>
</feature>
<dbReference type="AlphaFoldDB" id="A0ABD5X4T4"/>
<evidence type="ECO:0000256" key="2">
    <source>
        <dbReference type="ARBA" id="ARBA00022692"/>
    </source>
</evidence>
<keyword evidence="3 5" id="KW-1133">Transmembrane helix</keyword>
<dbReference type="CDD" id="cd13964">
    <property type="entry name" value="PT_UbiA_1"/>
    <property type="match status" value="1"/>
</dbReference>
<evidence type="ECO:0000313" key="6">
    <source>
        <dbReference type="EMBL" id="MFC7124918.1"/>
    </source>
</evidence>
<feature type="transmembrane region" description="Helical" evidence="5">
    <location>
        <begin position="196"/>
        <end position="215"/>
    </location>
</feature>
<feature type="transmembrane region" description="Helical" evidence="5">
    <location>
        <begin position="221"/>
        <end position="239"/>
    </location>
</feature>
<dbReference type="InterPro" id="IPR050475">
    <property type="entry name" value="Prenyltransferase_related"/>
</dbReference>
<dbReference type="Proteomes" id="UP001596414">
    <property type="component" value="Unassembled WGS sequence"/>
</dbReference>
<gene>
    <name evidence="6" type="ORF">ACFQJ7_02540</name>
</gene>
<comment type="caution">
    <text evidence="6">The sequence shown here is derived from an EMBL/GenBank/DDBJ whole genome shotgun (WGS) entry which is preliminary data.</text>
</comment>
<feature type="transmembrane region" description="Helical" evidence="5">
    <location>
        <begin position="90"/>
        <end position="108"/>
    </location>
</feature>
<evidence type="ECO:0000256" key="1">
    <source>
        <dbReference type="ARBA" id="ARBA00004651"/>
    </source>
</evidence>
<name>A0ABD5X4T4_9EURY</name>
<evidence type="ECO:0000313" key="7">
    <source>
        <dbReference type="Proteomes" id="UP001596414"/>
    </source>
</evidence>
<comment type="subcellular location">
    <subcellularLocation>
        <location evidence="1">Cell membrane</location>
        <topology evidence="1">Multi-pass membrane protein</topology>
    </subcellularLocation>
</comment>
<dbReference type="Gene3D" id="1.10.357.140">
    <property type="entry name" value="UbiA prenyltransferase"/>
    <property type="match status" value="1"/>
</dbReference>
<feature type="transmembrane region" description="Helical" evidence="5">
    <location>
        <begin position="251"/>
        <end position="273"/>
    </location>
</feature>
<dbReference type="EMBL" id="JBHSZQ010000002">
    <property type="protein sequence ID" value="MFC7124918.1"/>
    <property type="molecule type" value="Genomic_DNA"/>
</dbReference>
<dbReference type="PANTHER" id="PTHR42723">
    <property type="entry name" value="CHLOROPHYLL SYNTHASE"/>
    <property type="match status" value="1"/>
</dbReference>
<dbReference type="PANTHER" id="PTHR42723:SF1">
    <property type="entry name" value="CHLOROPHYLL SYNTHASE, CHLOROPLASTIC"/>
    <property type="match status" value="1"/>
</dbReference>
<dbReference type="InterPro" id="IPR044878">
    <property type="entry name" value="UbiA_sf"/>
</dbReference>